<dbReference type="InterPro" id="IPR046373">
    <property type="entry name" value="Acyl-CoA_Oxase/DH_mid-dom_sf"/>
</dbReference>
<evidence type="ECO:0000256" key="7">
    <source>
        <dbReference type="ARBA" id="ARBA00023002"/>
    </source>
</evidence>
<evidence type="ECO:0000256" key="2">
    <source>
        <dbReference type="ARBA" id="ARBA00005189"/>
    </source>
</evidence>
<comment type="pathway">
    <text evidence="8">Amino-acid degradation; L-isoleucine degradation.</text>
</comment>
<feature type="domain" description="Acyl-CoA dehydrogenase/oxidase C-terminal" evidence="12">
    <location>
        <begin position="471"/>
        <end position="575"/>
    </location>
</feature>
<feature type="domain" description="Acyl-CoA dehydrogenase/oxidase C-terminal" evidence="12">
    <location>
        <begin position="389"/>
        <end position="440"/>
    </location>
</feature>
<keyword evidence="7 11" id="KW-0560">Oxidoreductase</keyword>
<dbReference type="OrthoDB" id="10262177at2759"/>
<dbReference type="InterPro" id="IPR006091">
    <property type="entry name" value="Acyl-CoA_Oxase/DH_mid-dom"/>
</dbReference>
<dbReference type="InterPro" id="IPR036250">
    <property type="entry name" value="AcylCo_DH-like_C"/>
</dbReference>
<evidence type="ECO:0000259" key="12">
    <source>
        <dbReference type="Pfam" id="PF00441"/>
    </source>
</evidence>
<dbReference type="AlphaFoldDB" id="A0A433C9Z0"/>
<dbReference type="GO" id="GO:0050660">
    <property type="term" value="F:flavin adenine dinucleotide binding"/>
    <property type="evidence" value="ECO:0007669"/>
    <property type="project" value="InterPro"/>
</dbReference>
<dbReference type="GO" id="GO:0003853">
    <property type="term" value="F:short-chain 2-methyl fatty acyl-CoA dehydrogenase activity"/>
    <property type="evidence" value="ECO:0007669"/>
    <property type="project" value="UniProtKB-EC"/>
</dbReference>
<dbReference type="SUPFAM" id="SSF56645">
    <property type="entry name" value="Acyl-CoA dehydrogenase NM domain-like"/>
    <property type="match status" value="1"/>
</dbReference>
<evidence type="ECO:0000256" key="1">
    <source>
        <dbReference type="ARBA" id="ARBA00001974"/>
    </source>
</evidence>
<keyword evidence="5 11" id="KW-0285">Flavoprotein</keyword>
<evidence type="ECO:0000259" key="13">
    <source>
        <dbReference type="Pfam" id="PF02770"/>
    </source>
</evidence>
<evidence type="ECO:0000256" key="4">
    <source>
        <dbReference type="ARBA" id="ARBA00011881"/>
    </source>
</evidence>
<gene>
    <name evidence="14" type="ORF">BC936DRAFT_138501</name>
</gene>
<dbReference type="Proteomes" id="UP000268093">
    <property type="component" value="Unassembled WGS sequence"/>
</dbReference>
<keyword evidence="6 11" id="KW-0274">FAD</keyword>
<dbReference type="InterPro" id="IPR009075">
    <property type="entry name" value="AcylCo_DH/oxidase_C"/>
</dbReference>
<dbReference type="Gene3D" id="1.20.140.10">
    <property type="entry name" value="Butyryl-CoA Dehydrogenase, subunit A, domain 3"/>
    <property type="match status" value="1"/>
</dbReference>
<dbReference type="InterPro" id="IPR037069">
    <property type="entry name" value="AcylCoA_DH/ox_N_sf"/>
</dbReference>
<reference evidence="14 15" key="1">
    <citation type="journal article" date="2018" name="New Phytol.">
        <title>Phylogenomics of Endogonaceae and evolution of mycorrhizas within Mucoromycota.</title>
        <authorList>
            <person name="Chang Y."/>
            <person name="Desiro A."/>
            <person name="Na H."/>
            <person name="Sandor L."/>
            <person name="Lipzen A."/>
            <person name="Clum A."/>
            <person name="Barry K."/>
            <person name="Grigoriev I.V."/>
            <person name="Martin F.M."/>
            <person name="Stajich J.E."/>
            <person name="Smith M.E."/>
            <person name="Bonito G."/>
            <person name="Spatafora J.W."/>
        </authorList>
    </citation>
    <scope>NUCLEOTIDE SEQUENCE [LARGE SCALE GENOMIC DNA]</scope>
    <source>
        <strain evidence="14 15">GMNB39</strain>
    </source>
</reference>
<evidence type="ECO:0000256" key="11">
    <source>
        <dbReference type="RuleBase" id="RU362125"/>
    </source>
</evidence>
<dbReference type="PROSITE" id="PS00072">
    <property type="entry name" value="ACYL_COA_DH_1"/>
    <property type="match status" value="1"/>
</dbReference>
<evidence type="ECO:0000256" key="9">
    <source>
        <dbReference type="ARBA" id="ARBA00039036"/>
    </source>
</evidence>
<dbReference type="Pfam" id="PF00441">
    <property type="entry name" value="Acyl-CoA_dh_1"/>
    <property type="match status" value="2"/>
</dbReference>
<comment type="pathway">
    <text evidence="2">Lipid metabolism.</text>
</comment>
<evidence type="ECO:0000256" key="8">
    <source>
        <dbReference type="ARBA" id="ARBA00037895"/>
    </source>
</evidence>
<dbReference type="EC" id="1.3.8.5" evidence="9"/>
<organism evidence="14 15">
    <name type="scientific">Jimgerdemannia flammicorona</name>
    <dbReference type="NCBI Taxonomy" id="994334"/>
    <lineage>
        <taxon>Eukaryota</taxon>
        <taxon>Fungi</taxon>
        <taxon>Fungi incertae sedis</taxon>
        <taxon>Mucoromycota</taxon>
        <taxon>Mucoromycotina</taxon>
        <taxon>Endogonomycetes</taxon>
        <taxon>Endogonales</taxon>
        <taxon>Endogonaceae</taxon>
        <taxon>Jimgerdemannia</taxon>
    </lineage>
</organism>
<evidence type="ECO:0000256" key="6">
    <source>
        <dbReference type="ARBA" id="ARBA00022827"/>
    </source>
</evidence>
<dbReference type="PANTHER" id="PTHR43884">
    <property type="entry name" value="ACYL-COA DEHYDROGENASE"/>
    <property type="match status" value="1"/>
</dbReference>
<name>A0A433C9Z0_9FUNG</name>
<dbReference type="PANTHER" id="PTHR43884:SF1">
    <property type="entry name" value="SHORT_BRANCHED CHAIN SPECIFIC ACYL-COA DEHYDROGENASE, MITOCHONDRIAL"/>
    <property type="match status" value="1"/>
</dbReference>
<evidence type="ECO:0000313" key="15">
    <source>
        <dbReference type="Proteomes" id="UP000268093"/>
    </source>
</evidence>
<evidence type="ECO:0000256" key="3">
    <source>
        <dbReference type="ARBA" id="ARBA00009347"/>
    </source>
</evidence>
<comment type="cofactor">
    <cofactor evidence="1 11">
        <name>FAD</name>
        <dbReference type="ChEBI" id="CHEBI:57692"/>
    </cofactor>
</comment>
<accession>A0A433C9Z0</accession>
<feature type="domain" description="Acyl-CoA oxidase/dehydrogenase middle" evidence="13">
    <location>
        <begin position="229"/>
        <end position="307"/>
    </location>
</feature>
<dbReference type="Gene3D" id="1.10.540.10">
    <property type="entry name" value="Acyl-CoA dehydrogenase/oxidase, N-terminal domain"/>
    <property type="match status" value="1"/>
</dbReference>
<comment type="caution">
    <text evidence="14">The sequence shown here is derived from an EMBL/GenBank/DDBJ whole genome shotgun (WGS) entry which is preliminary data.</text>
</comment>
<dbReference type="GO" id="GO:0005739">
    <property type="term" value="C:mitochondrion"/>
    <property type="evidence" value="ECO:0007669"/>
    <property type="project" value="TreeGrafter"/>
</dbReference>
<sequence length="581" mass="64065">MSFAAAALKPRLTAALRASPFLAAPTKRLFTHSAISRNAVAVPTSLTHFTEEELLLREAVARFANDVVKPKVFHMDETETLDKDVLKGLFDQGVSFPGWVGRFLCGTMFLMGIETEADYGGANMSFMSAILTIEGGRLKDGGFIPYDNLLAYVQLQSHICSHGLRIHYQFLELAKVDPSISVICDVQPIPQSTLPFNQNTLVNTVFRKYANEDVKSRYLPRLAADTVGCFCLSEAGSGSDAFALQTRAEKQGDHYIINGSKMWITNSKEAGIFLVFANVDPPKGYKGITCFVVEKEWGVQIAKKESKVRYIYNTYTHRLMRRKERSLGFREEDALRRLGIRASSTCTLNFDEIKVSAFSVACPPNPYSQNLTTLTFTQVPATNILGEIGKGYKIAIEILNEGRIGIAAQMIGLAQGAFDGTLPYLFQRKQFGQPIGLFQVSAVGEGCGDGCYVSVGGSWMKWCCGGGWARRQMMDGGGMQHQYAQIATEIEAARLLTYNAARLKEEGKIFIKEAAMAKLYSSQIAEKASSRAIEWLGGIGFTRETGIEKYFRDSKIGAIYEGTSNIQLQTIAKSLADTYSK</sequence>
<evidence type="ECO:0000256" key="5">
    <source>
        <dbReference type="ARBA" id="ARBA00022630"/>
    </source>
</evidence>
<dbReference type="InterPro" id="IPR009100">
    <property type="entry name" value="AcylCoA_DH/oxidase_NM_dom_sf"/>
</dbReference>
<dbReference type="Gene3D" id="2.40.110.10">
    <property type="entry name" value="Butyryl-CoA Dehydrogenase, subunit A, domain 2"/>
    <property type="match status" value="1"/>
</dbReference>
<evidence type="ECO:0000256" key="10">
    <source>
        <dbReference type="ARBA" id="ARBA00048235"/>
    </source>
</evidence>
<comment type="subunit">
    <text evidence="4">Homotetramer.</text>
</comment>
<comment type="catalytic activity">
    <reaction evidence="10">
        <text>2-methylbutanoyl-CoA + oxidized [electron-transfer flavoprotein] + H(+) = (2E)-2-methylbut-2-enoyl-CoA + reduced [electron-transfer flavoprotein]</text>
        <dbReference type="Rhea" id="RHEA:43780"/>
        <dbReference type="Rhea" id="RHEA-COMP:10685"/>
        <dbReference type="Rhea" id="RHEA-COMP:10686"/>
        <dbReference type="ChEBI" id="CHEBI:15378"/>
        <dbReference type="ChEBI" id="CHEBI:57336"/>
        <dbReference type="ChEBI" id="CHEBI:57337"/>
        <dbReference type="ChEBI" id="CHEBI:57692"/>
        <dbReference type="ChEBI" id="CHEBI:58307"/>
        <dbReference type="EC" id="1.3.8.5"/>
    </reaction>
    <physiologicalReaction direction="left-to-right" evidence="10">
        <dbReference type="Rhea" id="RHEA:43781"/>
    </physiologicalReaction>
</comment>
<evidence type="ECO:0000313" key="14">
    <source>
        <dbReference type="EMBL" id="RUP35358.1"/>
    </source>
</evidence>
<dbReference type="EMBL" id="RBNI01013251">
    <property type="protein sequence ID" value="RUP35358.1"/>
    <property type="molecule type" value="Genomic_DNA"/>
</dbReference>
<protein>
    <recommendedName>
        <fullName evidence="9">short-chain 2-methylacyl-CoA dehydrogenase</fullName>
        <ecNumber evidence="9">1.3.8.5</ecNumber>
    </recommendedName>
</protein>
<dbReference type="PROSITE" id="PS00073">
    <property type="entry name" value="ACYL_COA_DH_2"/>
    <property type="match status" value="1"/>
</dbReference>
<keyword evidence="15" id="KW-1185">Reference proteome</keyword>
<comment type="similarity">
    <text evidence="3 11">Belongs to the acyl-CoA dehydrogenase family.</text>
</comment>
<dbReference type="Pfam" id="PF02770">
    <property type="entry name" value="Acyl-CoA_dh_M"/>
    <property type="match status" value="1"/>
</dbReference>
<dbReference type="InterPro" id="IPR006089">
    <property type="entry name" value="Acyl-CoA_DH_CS"/>
</dbReference>
<proteinExistence type="inferred from homology"/>
<dbReference type="SUPFAM" id="SSF47203">
    <property type="entry name" value="Acyl-CoA dehydrogenase C-terminal domain-like"/>
    <property type="match status" value="2"/>
</dbReference>